<evidence type="ECO:0000313" key="2">
    <source>
        <dbReference type="Proteomes" id="UP000312512"/>
    </source>
</evidence>
<protein>
    <submittedName>
        <fullName evidence="1">Uncharacterized protein</fullName>
    </submittedName>
</protein>
<dbReference type="EMBL" id="VDLX02000021">
    <property type="protein sequence ID" value="KAB8189235.1"/>
    <property type="molecule type" value="Genomic_DNA"/>
</dbReference>
<dbReference type="Proteomes" id="UP000312512">
    <property type="component" value="Unassembled WGS sequence"/>
</dbReference>
<name>A0A5C4VJZ1_9ACTN</name>
<reference evidence="1 2" key="1">
    <citation type="submission" date="2019-10" db="EMBL/GenBank/DDBJ databases">
        <title>Nonomuraea sp. nov., isolated from Phyllanthus amarus.</title>
        <authorList>
            <person name="Klykleung N."/>
            <person name="Tanasupawat S."/>
        </authorList>
    </citation>
    <scope>NUCLEOTIDE SEQUENCE [LARGE SCALE GENOMIC DNA]</scope>
    <source>
        <strain evidence="1 2">PA1-10</strain>
    </source>
</reference>
<keyword evidence="2" id="KW-1185">Reference proteome</keyword>
<comment type="caution">
    <text evidence="1">The sequence shown here is derived from an EMBL/GenBank/DDBJ whole genome shotgun (WGS) entry which is preliminary data.</text>
</comment>
<dbReference type="RefSeq" id="WP_139635833.1">
    <property type="nucleotide sequence ID" value="NZ_VDLX02000021.1"/>
</dbReference>
<gene>
    <name evidence="1" type="ORF">FH608_041150</name>
</gene>
<organism evidence="1 2">
    <name type="scientific">Nonomuraea phyllanthi</name>
    <dbReference type="NCBI Taxonomy" id="2219224"/>
    <lineage>
        <taxon>Bacteria</taxon>
        <taxon>Bacillati</taxon>
        <taxon>Actinomycetota</taxon>
        <taxon>Actinomycetes</taxon>
        <taxon>Streptosporangiales</taxon>
        <taxon>Streptosporangiaceae</taxon>
        <taxon>Nonomuraea</taxon>
    </lineage>
</organism>
<sequence length="208" mass="23026">MGLDYSYELYLHRRYAEGVLSDLAAGKTATHDSTGHTVVELPGGRHLVMPFTSGFTSGRTLPLSPELALDLTIGFTEDEHVRDYATARAIPAEDTDPRWSINADGRLRYEIGYIYLTVHEASWLRPDHLELCFMAATSTMSRLFRDSASIRDFFATLAIRNSGLLCVLDVENDGKIVVSAGNQRLFEPLPGARWTSISDLLSTDGLIT</sequence>
<proteinExistence type="predicted"/>
<dbReference type="AlphaFoldDB" id="A0A5C4VJZ1"/>
<accession>A0A5C4VJZ1</accession>
<evidence type="ECO:0000313" key="1">
    <source>
        <dbReference type="EMBL" id="KAB8189235.1"/>
    </source>
</evidence>
<dbReference type="OrthoDB" id="1261794at2"/>